<keyword evidence="2" id="KW-1185">Reference proteome</keyword>
<dbReference type="AlphaFoldDB" id="I0YI14"/>
<dbReference type="GeneID" id="17035985"/>
<gene>
    <name evidence="1" type="ORF">COCSUDRAFT_45662</name>
</gene>
<dbReference type="EMBL" id="AGSI01000028">
    <property type="protein sequence ID" value="EIE18033.1"/>
    <property type="molecule type" value="Genomic_DNA"/>
</dbReference>
<evidence type="ECO:0000313" key="1">
    <source>
        <dbReference type="EMBL" id="EIE18033.1"/>
    </source>
</evidence>
<reference evidence="1 2" key="1">
    <citation type="journal article" date="2012" name="Genome Biol.">
        <title>The genome of the polar eukaryotic microalga coccomyxa subellipsoidea reveals traits of cold adaptation.</title>
        <authorList>
            <person name="Blanc G."/>
            <person name="Agarkova I."/>
            <person name="Grimwood J."/>
            <person name="Kuo A."/>
            <person name="Brueggeman A."/>
            <person name="Dunigan D."/>
            <person name="Gurnon J."/>
            <person name="Ladunga I."/>
            <person name="Lindquist E."/>
            <person name="Lucas S."/>
            <person name="Pangilinan J."/>
            <person name="Proschold T."/>
            <person name="Salamov A."/>
            <person name="Schmutz J."/>
            <person name="Weeks D."/>
            <person name="Yamada T."/>
            <person name="Claverie J.M."/>
            <person name="Grigoriev I."/>
            <person name="Van Etten J."/>
            <person name="Lomsadze A."/>
            <person name="Borodovsky M."/>
        </authorList>
    </citation>
    <scope>NUCLEOTIDE SEQUENCE [LARGE SCALE GENOMIC DNA]</scope>
    <source>
        <strain evidence="1 2">C-169</strain>
    </source>
</reference>
<accession>I0YI14</accession>
<sequence>MALCWFCSKSSLEGAGQVLVLRWQVQLAPKSMSYTAAEYTWVNDKLMRKGTFKAQRKQATLTMRHQGCGRSDDDRKFMVSSFQSPMIRTETWTLSFAHEAHCPEKLPSDSTSRRASQTLSRTWLGSEPNPERFLAMVLHWAGATEVHTTYDDQAKEFKRLWIDSNVIIGKAFTSAINAINTAILVYWPGDDLTGAHVLLKSPDGWQLGFEAIVATLQLKYPDYVVTEAEVSSHLRLSGAGNTSPWANLYIPMTLDLLAWCLQGLERLRPRTMAQQLAEMSDQLASMHRLLQAHFSTQAQCLMPPPPPRRQTAAQAAAAAQQQAVSAIMDAAAVTRAATPDPAEEPAPSSSVKSAVFKKLQSVEEAWIEYSGDINGRGLNGLPPICAREAAGSKWRTDDPKQFLVLMSKTHKNAFGTFWHCPQFCTTTAHLSGLSKIRLKGSHYSIDVNVEQQWGIHISLFKTCGYTKSILCSASV</sequence>
<dbReference type="RefSeq" id="XP_005642577.1">
    <property type="nucleotide sequence ID" value="XM_005642520.1"/>
</dbReference>
<dbReference type="KEGG" id="csl:COCSUDRAFT_45662"/>
<protein>
    <submittedName>
        <fullName evidence="1">Uncharacterized protein</fullName>
    </submittedName>
</protein>
<evidence type="ECO:0000313" key="2">
    <source>
        <dbReference type="Proteomes" id="UP000007264"/>
    </source>
</evidence>
<name>I0YI14_COCSC</name>
<proteinExistence type="predicted"/>
<comment type="caution">
    <text evidence="1">The sequence shown here is derived from an EMBL/GenBank/DDBJ whole genome shotgun (WGS) entry which is preliminary data.</text>
</comment>
<dbReference type="Proteomes" id="UP000007264">
    <property type="component" value="Unassembled WGS sequence"/>
</dbReference>
<organism evidence="1 2">
    <name type="scientific">Coccomyxa subellipsoidea (strain C-169)</name>
    <name type="common">Green microalga</name>
    <dbReference type="NCBI Taxonomy" id="574566"/>
    <lineage>
        <taxon>Eukaryota</taxon>
        <taxon>Viridiplantae</taxon>
        <taxon>Chlorophyta</taxon>
        <taxon>core chlorophytes</taxon>
        <taxon>Trebouxiophyceae</taxon>
        <taxon>Trebouxiophyceae incertae sedis</taxon>
        <taxon>Coccomyxaceae</taxon>
        <taxon>Coccomyxa</taxon>
        <taxon>Coccomyxa subellipsoidea</taxon>
    </lineage>
</organism>